<keyword evidence="1" id="KW-0812">Transmembrane</keyword>
<name>A0AAE6JE07_9SPHI</name>
<keyword evidence="6" id="KW-1185">Reference proteome</keyword>
<sequence length="290" mass="33281">MLQLISKLQHNTYEKGEYSEQQPRSLDDTIQLIKDFPWDTERALTDIQLTGPSVVIQDNNLNYLKLGLYFNSKFCVYYLDNGNHLYEYHASTIDKACNLVKDFFEQTLNLSSFEKHFFNIGNQPHFITTDFIYRVNPVRIFVLAAFFSIYLLFAISVFCASILHIGGGSYPIALLLLILGLGIFIGSVASVAVKGRNQYLRISRGNHIFCYGVDEKHIKEYNKADVAELAHRTAMSDRNMGNVQIRFKNGEFIQPKMLIHDMDLIQKFPENLGIKIIYPPNSLFKRSQSA</sequence>
<evidence type="ECO:0000313" key="6">
    <source>
        <dbReference type="Proteomes" id="UP000663940"/>
    </source>
</evidence>
<feature type="transmembrane region" description="Helical" evidence="1">
    <location>
        <begin position="140"/>
        <end position="166"/>
    </location>
</feature>
<accession>A0AAE6JE07</accession>
<evidence type="ECO:0000313" key="3">
    <source>
        <dbReference type="EMBL" id="QEM03646.1"/>
    </source>
</evidence>
<evidence type="ECO:0000313" key="4">
    <source>
        <dbReference type="EMBL" id="QTE47586.1"/>
    </source>
</evidence>
<dbReference type="RefSeq" id="WP_112652518.1">
    <property type="nucleotide sequence ID" value="NZ_CP043451.1"/>
</dbReference>
<dbReference type="Pfam" id="PF26566">
    <property type="entry name" value="PH_40"/>
    <property type="match status" value="1"/>
</dbReference>
<dbReference type="AlphaFoldDB" id="A0AAE6JE07"/>
<keyword evidence="1" id="KW-0472">Membrane</keyword>
<organism evidence="3 5">
    <name type="scientific">Mucilaginibacter rubeus</name>
    <dbReference type="NCBI Taxonomy" id="2027860"/>
    <lineage>
        <taxon>Bacteria</taxon>
        <taxon>Pseudomonadati</taxon>
        <taxon>Bacteroidota</taxon>
        <taxon>Sphingobacteriia</taxon>
        <taxon>Sphingobacteriales</taxon>
        <taxon>Sphingobacteriaceae</taxon>
        <taxon>Mucilaginibacter</taxon>
    </lineage>
</organism>
<protein>
    <recommendedName>
        <fullName evidence="2">PH domain-containing protein</fullName>
    </recommendedName>
</protein>
<reference evidence="3 5" key="1">
    <citation type="submission" date="2019-08" db="EMBL/GenBank/DDBJ databases">
        <title>Comparative genome analysis confer to the adaptation heavy metal polluted environment.</title>
        <authorList>
            <person name="Li Y."/>
        </authorList>
    </citation>
    <scope>NUCLEOTIDE SEQUENCE [LARGE SCALE GENOMIC DNA]</scope>
    <source>
        <strain evidence="3 5">P2</strain>
    </source>
</reference>
<evidence type="ECO:0000256" key="1">
    <source>
        <dbReference type="SAM" id="Phobius"/>
    </source>
</evidence>
<dbReference type="EMBL" id="CP043451">
    <property type="protein sequence ID" value="QEM03646.1"/>
    <property type="molecule type" value="Genomic_DNA"/>
</dbReference>
<feature type="transmembrane region" description="Helical" evidence="1">
    <location>
        <begin position="172"/>
        <end position="193"/>
    </location>
</feature>
<evidence type="ECO:0000259" key="2">
    <source>
        <dbReference type="Pfam" id="PF26566"/>
    </source>
</evidence>
<dbReference type="Proteomes" id="UP000250557">
    <property type="component" value="Chromosome"/>
</dbReference>
<dbReference type="EMBL" id="CP071880">
    <property type="protein sequence ID" value="QTE47586.1"/>
    <property type="molecule type" value="Genomic_DNA"/>
</dbReference>
<dbReference type="Proteomes" id="UP000663940">
    <property type="component" value="Chromosome"/>
</dbReference>
<dbReference type="InterPro" id="IPR058916">
    <property type="entry name" value="PH_40"/>
</dbReference>
<proteinExistence type="predicted"/>
<gene>
    <name evidence="3" type="ORF">DIU31_008995</name>
    <name evidence="4" type="ORF">J3L21_18650</name>
</gene>
<keyword evidence="1" id="KW-1133">Transmembrane helix</keyword>
<reference evidence="4 6" key="2">
    <citation type="submission" date="2021-03" db="EMBL/GenBank/DDBJ databases">
        <title>Mucilaginibacter strains isolated from gold and copper mining confer multi heavy-metal resistance.</title>
        <authorList>
            <person name="Li Y."/>
        </authorList>
    </citation>
    <scope>NUCLEOTIDE SEQUENCE [LARGE SCALE GENOMIC DNA]</scope>
    <source>
        <strain evidence="4 6">P2-4</strain>
    </source>
</reference>
<evidence type="ECO:0000313" key="5">
    <source>
        <dbReference type="Proteomes" id="UP000250557"/>
    </source>
</evidence>
<feature type="domain" description="PH" evidence="2">
    <location>
        <begin position="133"/>
        <end position="267"/>
    </location>
</feature>